<dbReference type="OrthoDB" id="102624at2759"/>
<keyword evidence="3" id="KW-1185">Reference proteome</keyword>
<accession>A0A8T1V4C9</accession>
<evidence type="ECO:0000313" key="3">
    <source>
        <dbReference type="Proteomes" id="UP000694044"/>
    </source>
</evidence>
<dbReference type="EMBL" id="JAGDFM010000889">
    <property type="protein sequence ID" value="KAG7375885.1"/>
    <property type="molecule type" value="Genomic_DNA"/>
</dbReference>
<proteinExistence type="predicted"/>
<sequence>MNHAARVVKNQPTTSRWEISKIKGNCAQEETASRPSLASRMIRLVFKGGRRPSEQRAKSWPGRPEPVPVPPPTTTVAIPNSLATSAPSPSMPTLRTKVLRIRKQAADDSYSDAHWRQRQTHCANCERLFFTSMSTLSSSAGRFCSLDCKTNFQYVTELQGVLDAQALALDEASASCGVSLASRGELEGCTSFCSEEVLRF</sequence>
<evidence type="ECO:0008006" key="4">
    <source>
        <dbReference type="Google" id="ProtNLM"/>
    </source>
</evidence>
<dbReference type="AlphaFoldDB" id="A0A8T1V4C9"/>
<gene>
    <name evidence="2" type="ORF">PHYPSEUDO_014922</name>
</gene>
<organism evidence="2 3">
    <name type="scientific">Phytophthora pseudosyringae</name>
    <dbReference type="NCBI Taxonomy" id="221518"/>
    <lineage>
        <taxon>Eukaryota</taxon>
        <taxon>Sar</taxon>
        <taxon>Stramenopiles</taxon>
        <taxon>Oomycota</taxon>
        <taxon>Peronosporomycetes</taxon>
        <taxon>Peronosporales</taxon>
        <taxon>Peronosporaceae</taxon>
        <taxon>Phytophthora</taxon>
    </lineage>
</organism>
<dbReference type="Proteomes" id="UP000694044">
    <property type="component" value="Unassembled WGS sequence"/>
</dbReference>
<feature type="region of interest" description="Disordered" evidence="1">
    <location>
        <begin position="47"/>
        <end position="71"/>
    </location>
</feature>
<reference evidence="2" key="1">
    <citation type="submission" date="2021-02" db="EMBL/GenBank/DDBJ databases">
        <authorList>
            <person name="Palmer J.M."/>
        </authorList>
    </citation>
    <scope>NUCLEOTIDE SEQUENCE</scope>
    <source>
        <strain evidence="2">SCRP734</strain>
    </source>
</reference>
<protein>
    <recommendedName>
        <fullName evidence="4">FLZ-type domain-containing protein</fullName>
    </recommendedName>
</protein>
<name>A0A8T1V4C9_9STRA</name>
<evidence type="ECO:0000313" key="2">
    <source>
        <dbReference type="EMBL" id="KAG7375885.1"/>
    </source>
</evidence>
<evidence type="ECO:0000256" key="1">
    <source>
        <dbReference type="SAM" id="MobiDB-lite"/>
    </source>
</evidence>
<comment type="caution">
    <text evidence="2">The sequence shown here is derived from an EMBL/GenBank/DDBJ whole genome shotgun (WGS) entry which is preliminary data.</text>
</comment>